<sequence length="457" mass="50307">MSHSSLQDRIDGFGDALTMMRNSQTGPYQFPIPAEFSNWRNEQRAWREGVALMDQSFHMTDLYVEGPDVMDFVSSLAVNSFSNFGDGKAKQFIACAPNGYLIGDMIIFGLGANLVNIVGRPTVANWVEYNASLGRFDVTCDRDERTLQNARPRKTFRFEVQGPDAWQLLEKLNGGPIDQPRFFQMGHLSVNGTSYRSLRHGMGGAPGLEFWGPVDHYDDVKAAILEAGREFNLQQVGARAYSSAAVDSGWLPCPLPAIYSGDDTRGFREWLPAASFDGVAALGGSFTSDSIEDYYFTPWEVDYGRLIRFDHDFIGREALERRQNDLHRKKVSLVINSQDAAAVYASQMTPGQNGKAMEVPTAHYAAYPYDTVLDAAGNVVGVSTYTSFLAPDGAWVSLAVIDENMAAEGSELTIVWGEPDGGSGRPTVEPHRQMNLRATVSGWPFSKVAQAGYRPGT</sequence>
<organism evidence="3 4">
    <name type="scientific">Croceibacterium xixiisoli</name>
    <dbReference type="NCBI Taxonomy" id="1476466"/>
    <lineage>
        <taxon>Bacteria</taxon>
        <taxon>Pseudomonadati</taxon>
        <taxon>Pseudomonadota</taxon>
        <taxon>Alphaproteobacteria</taxon>
        <taxon>Sphingomonadales</taxon>
        <taxon>Erythrobacteraceae</taxon>
        <taxon>Croceibacterium</taxon>
    </lineage>
</organism>
<dbReference type="Gene3D" id="3.30.1360.120">
    <property type="entry name" value="Probable tRNA modification gtpase trme, domain 1"/>
    <property type="match status" value="1"/>
</dbReference>
<feature type="domain" description="GCVT N-terminal" evidence="2">
    <location>
        <begin position="27"/>
        <end position="250"/>
    </location>
</feature>
<proteinExistence type="predicted"/>
<dbReference type="OrthoDB" id="9772660at2"/>
<dbReference type="InterPro" id="IPR027266">
    <property type="entry name" value="TrmE/GcvT-like"/>
</dbReference>
<protein>
    <submittedName>
        <fullName evidence="3">Aminomethyl transferase family protein</fullName>
    </submittedName>
</protein>
<feature type="binding site" evidence="1">
    <location>
        <position position="209"/>
    </location>
    <ligand>
        <name>substrate</name>
    </ligand>
</feature>
<dbReference type="PANTHER" id="PTHR43757:SF2">
    <property type="entry name" value="AMINOMETHYLTRANSFERASE, MITOCHONDRIAL"/>
    <property type="match status" value="1"/>
</dbReference>
<dbReference type="SUPFAM" id="SSF103025">
    <property type="entry name" value="Folate-binding domain"/>
    <property type="match status" value="1"/>
</dbReference>
<evidence type="ECO:0000313" key="4">
    <source>
        <dbReference type="Proteomes" id="UP000469430"/>
    </source>
</evidence>
<accession>A0A6I4TQQ1</accession>
<comment type="caution">
    <text evidence="3">The sequence shown here is derived from an EMBL/GenBank/DDBJ whole genome shotgun (WGS) entry which is preliminary data.</text>
</comment>
<evidence type="ECO:0000259" key="2">
    <source>
        <dbReference type="Pfam" id="PF01571"/>
    </source>
</evidence>
<dbReference type="PANTHER" id="PTHR43757">
    <property type="entry name" value="AMINOMETHYLTRANSFERASE"/>
    <property type="match status" value="1"/>
</dbReference>
<dbReference type="Proteomes" id="UP000469430">
    <property type="component" value="Unassembled WGS sequence"/>
</dbReference>
<name>A0A6I4TQQ1_9SPHN</name>
<dbReference type="InterPro" id="IPR006222">
    <property type="entry name" value="GCVT_N"/>
</dbReference>
<gene>
    <name evidence="3" type="ORF">GRI97_04430</name>
</gene>
<dbReference type="InterPro" id="IPR028896">
    <property type="entry name" value="GcvT/YgfZ/DmdA"/>
</dbReference>
<dbReference type="RefSeq" id="WP_161389892.1">
    <property type="nucleotide sequence ID" value="NZ_JBHSCP010000001.1"/>
</dbReference>
<evidence type="ECO:0000313" key="3">
    <source>
        <dbReference type="EMBL" id="MXO98232.1"/>
    </source>
</evidence>
<keyword evidence="4" id="KW-1185">Reference proteome</keyword>
<evidence type="ECO:0000256" key="1">
    <source>
        <dbReference type="PIRSR" id="PIRSR006487-1"/>
    </source>
</evidence>
<dbReference type="EMBL" id="WTYJ01000001">
    <property type="protein sequence ID" value="MXO98232.1"/>
    <property type="molecule type" value="Genomic_DNA"/>
</dbReference>
<keyword evidence="3" id="KW-0808">Transferase</keyword>
<reference evidence="3 4" key="1">
    <citation type="submission" date="2019-12" db="EMBL/GenBank/DDBJ databases">
        <title>Genomic-based taxomic classification of the family Erythrobacteraceae.</title>
        <authorList>
            <person name="Xu L."/>
        </authorList>
    </citation>
    <scope>NUCLEOTIDE SEQUENCE [LARGE SCALE GENOMIC DNA]</scope>
    <source>
        <strain evidence="3 4">S36</strain>
    </source>
</reference>
<dbReference type="GO" id="GO:0016740">
    <property type="term" value="F:transferase activity"/>
    <property type="evidence" value="ECO:0007669"/>
    <property type="project" value="UniProtKB-KW"/>
</dbReference>
<dbReference type="Pfam" id="PF01571">
    <property type="entry name" value="GCV_T"/>
    <property type="match status" value="1"/>
</dbReference>
<dbReference type="AlphaFoldDB" id="A0A6I4TQQ1"/>